<sequence length="424" mass="46318">MVVIVDLDDEVHDPHSDTNGFANLTQLRHSLNVGNATSSDDGDDVRPNPNINGFSAILSCYPIVSELASHLDLNSLHDLSRTCRQFRANLLQYRNQLVTQTLRCSNEALAPSARLGRELIAAHTAWRSNGLSNGSLHPGRITSGKVGRCARDMVGECRRCGTVVCRNCTIKPPSSTTLKGRYRRLCRTCIHAPLSCLTSPQLGQAACSSSSASFPPSTHEPDTSFTASAFSRGPCTCTETIWLCATCGNSLKNADTSYTRAWVWRKQYSHIVCGLGTGIGEGYEGVKCGREADCLASKVVEQEMVCTTEELEEMEREAARRESEGGSWAGTSYLMQEIEGIGGVVKKKVKRRVRVGAVVREHEDERDTGSYLRREQQGLVRSWCAWCERVIPGKKDVEKARSDTETDWSSSASSASSSSGRTGP</sequence>
<dbReference type="RefSeq" id="XP_007784039.1">
    <property type="nucleotide sequence ID" value="XM_007785849.1"/>
</dbReference>
<dbReference type="STRING" id="1168221.R7Z3I2"/>
<dbReference type="HOGENOM" id="CLU_031053_0_0_1"/>
<evidence type="ECO:0008006" key="5">
    <source>
        <dbReference type="Google" id="ProtNLM"/>
    </source>
</evidence>
<keyword evidence="4" id="KW-1185">Reference proteome</keyword>
<evidence type="ECO:0000256" key="2">
    <source>
        <dbReference type="SAM" id="MobiDB-lite"/>
    </source>
</evidence>
<evidence type="ECO:0000313" key="4">
    <source>
        <dbReference type="Proteomes" id="UP000016924"/>
    </source>
</evidence>
<organism evidence="3 4">
    <name type="scientific">Coniosporium apollinis (strain CBS 100218)</name>
    <name type="common">Rock-inhabiting black yeast</name>
    <dbReference type="NCBI Taxonomy" id="1168221"/>
    <lineage>
        <taxon>Eukaryota</taxon>
        <taxon>Fungi</taxon>
        <taxon>Dikarya</taxon>
        <taxon>Ascomycota</taxon>
        <taxon>Pezizomycotina</taxon>
        <taxon>Dothideomycetes</taxon>
        <taxon>Dothideomycetes incertae sedis</taxon>
        <taxon>Coniosporium</taxon>
    </lineage>
</organism>
<dbReference type="eggNOG" id="ENOG502SI13">
    <property type="taxonomic scope" value="Eukaryota"/>
</dbReference>
<evidence type="ECO:0000256" key="1">
    <source>
        <dbReference type="SAM" id="Coils"/>
    </source>
</evidence>
<name>R7Z3I2_CONA1</name>
<feature type="region of interest" description="Disordered" evidence="2">
    <location>
        <begin position="396"/>
        <end position="424"/>
    </location>
</feature>
<accession>R7Z3I2</accession>
<dbReference type="OrthoDB" id="5288318at2759"/>
<dbReference type="EMBL" id="JH767600">
    <property type="protein sequence ID" value="EON68722.1"/>
    <property type="molecule type" value="Genomic_DNA"/>
</dbReference>
<gene>
    <name evidence="3" type="ORF">W97_07980</name>
</gene>
<dbReference type="Proteomes" id="UP000016924">
    <property type="component" value="Unassembled WGS sequence"/>
</dbReference>
<feature type="compositionally biased region" description="Low complexity" evidence="2">
    <location>
        <begin position="409"/>
        <end position="424"/>
    </location>
</feature>
<dbReference type="GeneID" id="19905291"/>
<dbReference type="OMA" id="VVCRNCT"/>
<reference evidence="4" key="1">
    <citation type="submission" date="2012-06" db="EMBL/GenBank/DDBJ databases">
        <title>The genome sequence of Coniosporium apollinis CBS 100218.</title>
        <authorList>
            <consortium name="The Broad Institute Genome Sequencing Platform"/>
            <person name="Cuomo C."/>
            <person name="Gorbushina A."/>
            <person name="Noack S."/>
            <person name="Walker B."/>
            <person name="Young S.K."/>
            <person name="Zeng Q."/>
            <person name="Gargeya S."/>
            <person name="Fitzgerald M."/>
            <person name="Haas B."/>
            <person name="Abouelleil A."/>
            <person name="Alvarado L."/>
            <person name="Arachchi H.M."/>
            <person name="Berlin A.M."/>
            <person name="Chapman S.B."/>
            <person name="Goldberg J."/>
            <person name="Griggs A."/>
            <person name="Gujja S."/>
            <person name="Hansen M."/>
            <person name="Howarth C."/>
            <person name="Imamovic A."/>
            <person name="Larimer J."/>
            <person name="McCowan C."/>
            <person name="Montmayeur A."/>
            <person name="Murphy C."/>
            <person name="Neiman D."/>
            <person name="Pearson M."/>
            <person name="Priest M."/>
            <person name="Roberts A."/>
            <person name="Saif S."/>
            <person name="Shea T."/>
            <person name="Sisk P."/>
            <person name="Sykes S."/>
            <person name="Wortman J."/>
            <person name="Nusbaum C."/>
            <person name="Birren B."/>
        </authorList>
    </citation>
    <scope>NUCLEOTIDE SEQUENCE [LARGE SCALE GENOMIC DNA]</scope>
    <source>
        <strain evidence="4">CBS 100218</strain>
    </source>
</reference>
<feature type="coiled-coil region" evidence="1">
    <location>
        <begin position="297"/>
        <end position="324"/>
    </location>
</feature>
<protein>
    <recommendedName>
        <fullName evidence="5">F-box domain-containing protein</fullName>
    </recommendedName>
</protein>
<evidence type="ECO:0000313" key="3">
    <source>
        <dbReference type="EMBL" id="EON68722.1"/>
    </source>
</evidence>
<keyword evidence="1" id="KW-0175">Coiled coil</keyword>
<proteinExistence type="predicted"/>
<dbReference type="AlphaFoldDB" id="R7Z3I2"/>